<dbReference type="RefSeq" id="WP_157985669.1">
    <property type="nucleotide sequence ID" value="NZ_JALBUU010000004.1"/>
</dbReference>
<dbReference type="Proteomes" id="UP001201985">
    <property type="component" value="Unassembled WGS sequence"/>
</dbReference>
<proteinExistence type="predicted"/>
<sequence>MRTRPDTWRALGREMLCVLLSLSLFLQLMAGAEAAIPRGAPVNPSVLCSLHPPKSEAPQEHPGRDQHALCCILACGIAQAGLPALPPVAPLLPAPAGRLLFHGWPSAQPLPAGALRTAYGARAPPFDA</sequence>
<organism evidence="1 2">
    <name type="scientific">Teichococcus vastitatis</name>
    <dbReference type="NCBI Taxonomy" id="2307076"/>
    <lineage>
        <taxon>Bacteria</taxon>
        <taxon>Pseudomonadati</taxon>
        <taxon>Pseudomonadota</taxon>
        <taxon>Alphaproteobacteria</taxon>
        <taxon>Acetobacterales</taxon>
        <taxon>Roseomonadaceae</taxon>
        <taxon>Roseomonas</taxon>
    </lineage>
</organism>
<protein>
    <recommendedName>
        <fullName evidence="3">DUF2946 domain-containing protein</fullName>
    </recommendedName>
</protein>
<reference evidence="1 2" key="1">
    <citation type="submission" date="2022-03" db="EMBL/GenBank/DDBJ databases">
        <title>Complete genome analysis of Roseomonas KG 17.1 : a prolific producer of plant growth promoters.</title>
        <authorList>
            <person name="Saadouli I."/>
            <person name="Najjari A."/>
            <person name="Mosbah A."/>
            <person name="Ouzari H.I."/>
        </authorList>
    </citation>
    <scope>NUCLEOTIDE SEQUENCE [LARGE SCALE GENOMIC DNA]</scope>
    <source>
        <strain evidence="1 2">KG17-1</strain>
    </source>
</reference>
<accession>A0ABS9W6B1</accession>
<name>A0ABS9W6B1_9PROT</name>
<dbReference type="EMBL" id="JALBUU010000004">
    <property type="protein sequence ID" value="MCI0754119.1"/>
    <property type="molecule type" value="Genomic_DNA"/>
</dbReference>
<comment type="caution">
    <text evidence="1">The sequence shown here is derived from an EMBL/GenBank/DDBJ whole genome shotgun (WGS) entry which is preliminary data.</text>
</comment>
<keyword evidence="2" id="KW-1185">Reference proteome</keyword>
<evidence type="ECO:0000313" key="2">
    <source>
        <dbReference type="Proteomes" id="UP001201985"/>
    </source>
</evidence>
<evidence type="ECO:0008006" key="3">
    <source>
        <dbReference type="Google" id="ProtNLM"/>
    </source>
</evidence>
<gene>
    <name evidence="1" type="ORF">MON41_10160</name>
</gene>
<evidence type="ECO:0000313" key="1">
    <source>
        <dbReference type="EMBL" id="MCI0754119.1"/>
    </source>
</evidence>